<comment type="caution">
    <text evidence="1">The sequence shown here is derived from an EMBL/GenBank/DDBJ whole genome shotgun (WGS) entry which is preliminary data.</text>
</comment>
<sequence>MDNVLAAAYLGPVKKKKKPALPRSDGGDTLLHSKHCGSLAQLVWLCFCGRCCWCKPTHWLSCTVIALEEHASRAAATGGLQVPMMLPTAVGTETVRIPYRAQAAPT</sequence>
<keyword evidence="2" id="KW-1185">Reference proteome</keyword>
<gene>
    <name evidence="1" type="ORF">SKAU_G00157170</name>
</gene>
<name>A0A9Q1IZJ4_SYNKA</name>
<reference evidence="1" key="1">
    <citation type="journal article" date="2023" name="Science">
        <title>Genome structures resolve the early diversification of teleost fishes.</title>
        <authorList>
            <person name="Parey E."/>
            <person name="Louis A."/>
            <person name="Montfort J."/>
            <person name="Bouchez O."/>
            <person name="Roques C."/>
            <person name="Iampietro C."/>
            <person name="Lluch J."/>
            <person name="Castinel A."/>
            <person name="Donnadieu C."/>
            <person name="Desvignes T."/>
            <person name="Floi Bucao C."/>
            <person name="Jouanno E."/>
            <person name="Wen M."/>
            <person name="Mejri S."/>
            <person name="Dirks R."/>
            <person name="Jansen H."/>
            <person name="Henkel C."/>
            <person name="Chen W.J."/>
            <person name="Zahm M."/>
            <person name="Cabau C."/>
            <person name="Klopp C."/>
            <person name="Thompson A.W."/>
            <person name="Robinson-Rechavi M."/>
            <person name="Braasch I."/>
            <person name="Lecointre G."/>
            <person name="Bobe J."/>
            <person name="Postlethwait J.H."/>
            <person name="Berthelot C."/>
            <person name="Roest Crollius H."/>
            <person name="Guiguen Y."/>
        </authorList>
    </citation>
    <scope>NUCLEOTIDE SEQUENCE</scope>
    <source>
        <strain evidence="1">WJC10195</strain>
    </source>
</reference>
<dbReference type="EMBL" id="JAINUF010000005">
    <property type="protein sequence ID" value="KAJ8359192.1"/>
    <property type="molecule type" value="Genomic_DNA"/>
</dbReference>
<evidence type="ECO:0000313" key="1">
    <source>
        <dbReference type="EMBL" id="KAJ8359192.1"/>
    </source>
</evidence>
<protein>
    <submittedName>
        <fullName evidence="1">Uncharacterized protein</fullName>
    </submittedName>
</protein>
<accession>A0A9Q1IZJ4</accession>
<dbReference type="Proteomes" id="UP001152622">
    <property type="component" value="Chromosome 5"/>
</dbReference>
<evidence type="ECO:0000313" key="2">
    <source>
        <dbReference type="Proteomes" id="UP001152622"/>
    </source>
</evidence>
<proteinExistence type="predicted"/>
<organism evidence="1 2">
    <name type="scientific">Synaphobranchus kaupii</name>
    <name type="common">Kaup's arrowtooth eel</name>
    <dbReference type="NCBI Taxonomy" id="118154"/>
    <lineage>
        <taxon>Eukaryota</taxon>
        <taxon>Metazoa</taxon>
        <taxon>Chordata</taxon>
        <taxon>Craniata</taxon>
        <taxon>Vertebrata</taxon>
        <taxon>Euteleostomi</taxon>
        <taxon>Actinopterygii</taxon>
        <taxon>Neopterygii</taxon>
        <taxon>Teleostei</taxon>
        <taxon>Anguilliformes</taxon>
        <taxon>Synaphobranchidae</taxon>
        <taxon>Synaphobranchus</taxon>
    </lineage>
</organism>
<dbReference type="AlphaFoldDB" id="A0A9Q1IZJ4"/>